<dbReference type="Proteomes" id="UP000253314">
    <property type="component" value="Unassembled WGS sequence"/>
</dbReference>
<dbReference type="AlphaFoldDB" id="A0A366XYF8"/>
<reference evidence="2 3" key="1">
    <citation type="submission" date="2018-07" db="EMBL/GenBank/DDBJ databases">
        <title>Lottiidibacillus patelloidae gen. nov., sp. nov., isolated from the intestinal tract of a marine limpet and the reclassification of B. taeanensis BH030017T, B. algicola KMM 3737T and B. hwajinpoensis SW-72T as genus Lottiidibacillus.</title>
        <authorList>
            <person name="Liu R."/>
            <person name="Huang Z."/>
        </authorList>
    </citation>
    <scope>NUCLEOTIDE SEQUENCE [LARGE SCALE GENOMIC DNA]</scope>
    <source>
        <strain evidence="2 3">BH030017</strain>
    </source>
</reference>
<feature type="transmembrane region" description="Helical" evidence="1">
    <location>
        <begin position="7"/>
        <end position="25"/>
    </location>
</feature>
<name>A0A366XYF8_9BACI</name>
<evidence type="ECO:0000256" key="1">
    <source>
        <dbReference type="SAM" id="Phobius"/>
    </source>
</evidence>
<protein>
    <submittedName>
        <fullName evidence="2">SpoIIIAH-like family protein</fullName>
    </submittedName>
</protein>
<keyword evidence="3" id="KW-1185">Reference proteome</keyword>
<keyword evidence="1" id="KW-0812">Transmembrane</keyword>
<dbReference type="InterPro" id="IPR024232">
    <property type="entry name" value="SpoIIIAH"/>
</dbReference>
<dbReference type="EMBL" id="QOCW01000004">
    <property type="protein sequence ID" value="RBW70656.1"/>
    <property type="molecule type" value="Genomic_DNA"/>
</dbReference>
<accession>A0A366XYF8</accession>
<organism evidence="2 3">
    <name type="scientific">Bacillus taeanensis</name>
    <dbReference type="NCBI Taxonomy" id="273032"/>
    <lineage>
        <taxon>Bacteria</taxon>
        <taxon>Bacillati</taxon>
        <taxon>Bacillota</taxon>
        <taxon>Bacilli</taxon>
        <taxon>Bacillales</taxon>
        <taxon>Bacillaceae</taxon>
        <taxon>Bacillus</taxon>
    </lineage>
</organism>
<keyword evidence="1" id="KW-0472">Membrane</keyword>
<gene>
    <name evidence="2" type="ORF">DS031_06225</name>
</gene>
<dbReference type="Pfam" id="PF12685">
    <property type="entry name" value="SpoIIIAH"/>
    <property type="match status" value="1"/>
</dbReference>
<dbReference type="Gene3D" id="1.10.287.4300">
    <property type="entry name" value="Stage III sporulation protein AH-like"/>
    <property type="match status" value="1"/>
</dbReference>
<dbReference type="InterPro" id="IPR038503">
    <property type="entry name" value="SpoIIIAH_sf"/>
</dbReference>
<evidence type="ECO:0000313" key="3">
    <source>
        <dbReference type="Proteomes" id="UP000253314"/>
    </source>
</evidence>
<comment type="caution">
    <text evidence="2">The sequence shown here is derived from an EMBL/GenBank/DDBJ whole genome shotgun (WGS) entry which is preliminary data.</text>
</comment>
<evidence type="ECO:0000313" key="2">
    <source>
        <dbReference type="EMBL" id="RBW70656.1"/>
    </source>
</evidence>
<sequence length="193" mass="21596">MLKKQTVWLLTMLSLIIVLSVYYITSPEQSAMDDLAYVEDQDAQKEKDETNAVNQMENVENAETSAGESQTVVSSVASDELFTALRMQLEEQRAELKENLDEVIASDVSAEVKNEAHTKMVALNELEQKESLLETVLRTEGGYSDVLINTIDDQVQIIVKAEKSSNKEANTIMQTARDYLGEKNISVKFQIAN</sequence>
<keyword evidence="1" id="KW-1133">Transmembrane helix</keyword>
<dbReference type="RefSeq" id="WP_113805106.1">
    <property type="nucleotide sequence ID" value="NZ_QOCW01000004.1"/>
</dbReference>
<proteinExistence type="predicted"/>
<dbReference type="OrthoDB" id="2939102at2"/>